<dbReference type="PANTHER" id="PTHR31917:SF160">
    <property type="entry name" value="AGENET DOMAIN-CONTAINING PROTEIN"/>
    <property type="match status" value="1"/>
</dbReference>
<name>A0AAF0R3B1_SOLVR</name>
<dbReference type="Gene3D" id="2.30.30.140">
    <property type="match status" value="1"/>
</dbReference>
<gene>
    <name evidence="2" type="ORF">MTR67_028919</name>
</gene>
<dbReference type="Pfam" id="PF05641">
    <property type="entry name" value="Agenet"/>
    <property type="match status" value="1"/>
</dbReference>
<dbReference type="Proteomes" id="UP001234989">
    <property type="component" value="Chromosome 6"/>
</dbReference>
<sequence>MAPTNVSVNNSEQRHQSKIEKLSKEIDSIAVKTQQITKLFQKDDEVEVASHEIGFIGSYYEATIVSIEAAYHYKIKYKTLLTDDKSAPLEELVTIGEVRPVPPYQLETMSGNTFRLYDKVDVFSNDGWWFGFISGIIGEEYYVYFPTTGDNIAYPSHALRFLQEWSNDKWKILK</sequence>
<evidence type="ECO:0000259" key="1">
    <source>
        <dbReference type="SMART" id="SM00743"/>
    </source>
</evidence>
<feature type="domain" description="Agenet" evidence="1">
    <location>
        <begin position="38"/>
        <end position="106"/>
    </location>
</feature>
<dbReference type="EMBL" id="CP133617">
    <property type="protein sequence ID" value="WMV35534.1"/>
    <property type="molecule type" value="Genomic_DNA"/>
</dbReference>
<evidence type="ECO:0000313" key="2">
    <source>
        <dbReference type="EMBL" id="WMV35534.1"/>
    </source>
</evidence>
<organism evidence="2 3">
    <name type="scientific">Solanum verrucosum</name>
    <dbReference type="NCBI Taxonomy" id="315347"/>
    <lineage>
        <taxon>Eukaryota</taxon>
        <taxon>Viridiplantae</taxon>
        <taxon>Streptophyta</taxon>
        <taxon>Embryophyta</taxon>
        <taxon>Tracheophyta</taxon>
        <taxon>Spermatophyta</taxon>
        <taxon>Magnoliopsida</taxon>
        <taxon>eudicotyledons</taxon>
        <taxon>Gunneridae</taxon>
        <taxon>Pentapetalae</taxon>
        <taxon>asterids</taxon>
        <taxon>lamiids</taxon>
        <taxon>Solanales</taxon>
        <taxon>Solanaceae</taxon>
        <taxon>Solanoideae</taxon>
        <taxon>Solaneae</taxon>
        <taxon>Solanum</taxon>
    </lineage>
</organism>
<dbReference type="CDD" id="cd20405">
    <property type="entry name" value="Tudor_Agenet_AtDUF_rpt1_3"/>
    <property type="match status" value="1"/>
</dbReference>
<dbReference type="PANTHER" id="PTHR31917">
    <property type="entry name" value="AGENET DOMAIN-CONTAINING PROTEIN-RELATED"/>
    <property type="match status" value="1"/>
</dbReference>
<protein>
    <recommendedName>
        <fullName evidence="1">Agenet domain-containing protein</fullName>
    </recommendedName>
</protein>
<dbReference type="AlphaFoldDB" id="A0AAF0R3B1"/>
<evidence type="ECO:0000313" key="3">
    <source>
        <dbReference type="Proteomes" id="UP001234989"/>
    </source>
</evidence>
<accession>A0AAF0R3B1</accession>
<dbReference type="SMART" id="SM00743">
    <property type="entry name" value="Agenet"/>
    <property type="match status" value="2"/>
</dbReference>
<proteinExistence type="predicted"/>
<keyword evidence="3" id="KW-1185">Reference proteome</keyword>
<reference evidence="2" key="1">
    <citation type="submission" date="2023-08" db="EMBL/GenBank/DDBJ databases">
        <title>A de novo genome assembly of Solanum verrucosum Schlechtendal, a Mexican diploid species geographically isolated from the other diploid A-genome species in potato relatives.</title>
        <authorList>
            <person name="Hosaka K."/>
        </authorList>
    </citation>
    <scope>NUCLEOTIDE SEQUENCE</scope>
    <source>
        <tissue evidence="2">Young leaves</tissue>
    </source>
</reference>
<feature type="domain" description="Agenet" evidence="1">
    <location>
        <begin position="112"/>
        <end position="167"/>
    </location>
</feature>
<dbReference type="InterPro" id="IPR008395">
    <property type="entry name" value="Agenet-like_dom"/>
</dbReference>
<dbReference type="InterPro" id="IPR014002">
    <property type="entry name" value="Agenet_dom_plant"/>
</dbReference>